<evidence type="ECO:0000313" key="5">
    <source>
        <dbReference type="EMBL" id="GGX53207.1"/>
    </source>
</evidence>
<reference evidence="5" key="2">
    <citation type="submission" date="2020-09" db="EMBL/GenBank/DDBJ databases">
        <authorList>
            <person name="Sun Q."/>
            <person name="Ohkuma M."/>
        </authorList>
    </citation>
    <scope>NUCLEOTIDE SEQUENCE</scope>
    <source>
        <strain evidence="5">JCM 4956</strain>
    </source>
</reference>
<evidence type="ECO:0000256" key="4">
    <source>
        <dbReference type="SAM" id="MobiDB-lite"/>
    </source>
</evidence>
<evidence type="ECO:0000256" key="3">
    <source>
        <dbReference type="ARBA" id="ARBA00035643"/>
    </source>
</evidence>
<evidence type="ECO:0000256" key="1">
    <source>
        <dbReference type="ARBA" id="ARBA00022987"/>
    </source>
</evidence>
<dbReference type="AlphaFoldDB" id="A0A918NAH0"/>
<keyword evidence="6" id="KW-1185">Reference proteome</keyword>
<dbReference type="Pfam" id="PF06386">
    <property type="entry name" value="GvpL_GvpF"/>
    <property type="match status" value="1"/>
</dbReference>
<dbReference type="PANTHER" id="PTHR36852:SF1">
    <property type="entry name" value="PROTEIN GVPL 2"/>
    <property type="match status" value="1"/>
</dbReference>
<feature type="compositionally biased region" description="Gly residues" evidence="4">
    <location>
        <begin position="140"/>
        <end position="158"/>
    </location>
</feature>
<protein>
    <submittedName>
        <fullName evidence="5">Gas vesicle protein</fullName>
    </submittedName>
</protein>
<evidence type="ECO:0000313" key="6">
    <source>
        <dbReference type="Proteomes" id="UP000645555"/>
    </source>
</evidence>
<reference evidence="5" key="1">
    <citation type="journal article" date="2014" name="Int. J. Syst. Evol. Microbiol.">
        <title>Complete genome sequence of Corynebacterium casei LMG S-19264T (=DSM 44701T), isolated from a smear-ripened cheese.</title>
        <authorList>
            <consortium name="US DOE Joint Genome Institute (JGI-PGF)"/>
            <person name="Walter F."/>
            <person name="Albersmeier A."/>
            <person name="Kalinowski J."/>
            <person name="Ruckert C."/>
        </authorList>
    </citation>
    <scope>NUCLEOTIDE SEQUENCE</scope>
    <source>
        <strain evidence="5">JCM 4956</strain>
    </source>
</reference>
<feature type="region of interest" description="Disordered" evidence="4">
    <location>
        <begin position="129"/>
        <end position="162"/>
    </location>
</feature>
<accession>A0A918NAH0</accession>
<sequence>MSGLRYVYAVCRPFGTPLPAQLTGVAGVPPKQLTHHGLVALVGRVPPEEFAERPLRARLEDPEWFAETSRAHRNVVDALTVVTSPLPLRVATVFPDDSGVRAMMEKREDDFRRTLDRLDGRVEWGVRVYGEAPHQEGRHGSGGPGRGEGGGSGRGGSYAGDRRAGEFARGLHETLSGRAEAGLTCTPGGGTQPLAPGRTVLNAAYLVPRSESEAFVELVQRARAAEPGVRVELGGPWAAYSFTGEEP</sequence>
<organism evidence="5 6">
    <name type="scientific">Streptomyces fructofermentans</name>
    <dbReference type="NCBI Taxonomy" id="152141"/>
    <lineage>
        <taxon>Bacteria</taxon>
        <taxon>Bacillati</taxon>
        <taxon>Actinomycetota</taxon>
        <taxon>Actinomycetes</taxon>
        <taxon>Kitasatosporales</taxon>
        <taxon>Streptomycetaceae</taxon>
        <taxon>Streptomyces</taxon>
    </lineage>
</organism>
<dbReference type="GO" id="GO:0031412">
    <property type="term" value="P:gas vesicle organization"/>
    <property type="evidence" value="ECO:0007669"/>
    <property type="project" value="InterPro"/>
</dbReference>
<proteinExistence type="inferred from homology"/>
<dbReference type="PANTHER" id="PTHR36852">
    <property type="entry name" value="PROTEIN GVPL 2"/>
    <property type="match status" value="1"/>
</dbReference>
<dbReference type="GO" id="GO:0031411">
    <property type="term" value="C:gas vesicle"/>
    <property type="evidence" value="ECO:0007669"/>
    <property type="project" value="UniProtKB-SubCell"/>
</dbReference>
<dbReference type="InterPro" id="IPR009430">
    <property type="entry name" value="GvpL/GvpF"/>
</dbReference>
<comment type="subcellular location">
    <subcellularLocation>
        <location evidence="2">Gas vesicle</location>
    </subcellularLocation>
</comment>
<name>A0A918NAH0_9ACTN</name>
<dbReference type="Proteomes" id="UP000645555">
    <property type="component" value="Unassembled WGS sequence"/>
</dbReference>
<comment type="caution">
    <text evidence="5">The sequence shown here is derived from an EMBL/GenBank/DDBJ whole genome shotgun (WGS) entry which is preliminary data.</text>
</comment>
<evidence type="ECO:0000256" key="2">
    <source>
        <dbReference type="ARBA" id="ARBA00035108"/>
    </source>
</evidence>
<keyword evidence="1" id="KW-0304">Gas vesicle</keyword>
<dbReference type="RefSeq" id="WP_190035099.1">
    <property type="nucleotide sequence ID" value="NZ_BMWD01000005.1"/>
</dbReference>
<comment type="similarity">
    <text evidence="3">Belongs to the gas vesicle GvpF/GvpL family.</text>
</comment>
<gene>
    <name evidence="5" type="ORF">GCM10010515_20750</name>
</gene>
<dbReference type="EMBL" id="BMWD01000005">
    <property type="protein sequence ID" value="GGX53207.1"/>
    <property type="molecule type" value="Genomic_DNA"/>
</dbReference>